<organism evidence="1 2">
    <name type="scientific">Bremia lactucae</name>
    <name type="common">Lettuce downy mildew</name>
    <dbReference type="NCBI Taxonomy" id="4779"/>
    <lineage>
        <taxon>Eukaryota</taxon>
        <taxon>Sar</taxon>
        <taxon>Stramenopiles</taxon>
        <taxon>Oomycota</taxon>
        <taxon>Peronosporomycetes</taxon>
        <taxon>Peronosporales</taxon>
        <taxon>Peronosporaceae</taxon>
        <taxon>Bremia</taxon>
    </lineage>
</organism>
<keyword evidence="2" id="KW-1185">Reference proteome</keyword>
<dbReference type="EMBL" id="SHOA02000003">
    <property type="protein sequence ID" value="TDH68244.1"/>
    <property type="molecule type" value="Genomic_DNA"/>
</dbReference>
<dbReference type="GO" id="GO:0043291">
    <property type="term" value="C:RAVE complex"/>
    <property type="evidence" value="ECO:0007669"/>
    <property type="project" value="TreeGrafter"/>
</dbReference>
<protein>
    <submittedName>
        <fullName evidence="1">Uncharacterized protein</fullName>
    </submittedName>
</protein>
<evidence type="ECO:0000313" key="1">
    <source>
        <dbReference type="EMBL" id="TDH68244.1"/>
    </source>
</evidence>
<comment type="caution">
    <text evidence="1">The sequence shown here is derived from an EMBL/GenBank/DDBJ whole genome shotgun (WGS) entry which is preliminary data.</text>
</comment>
<reference evidence="1 2" key="1">
    <citation type="journal article" date="2021" name="Genome Biol.">
        <title>AFLAP: assembly-free linkage analysis pipeline using k-mers from genome sequencing data.</title>
        <authorList>
            <person name="Fletcher K."/>
            <person name="Zhang L."/>
            <person name="Gil J."/>
            <person name="Han R."/>
            <person name="Cavanaugh K."/>
            <person name="Michelmore R."/>
        </authorList>
    </citation>
    <scope>NUCLEOTIDE SEQUENCE [LARGE SCALE GENOMIC DNA]</scope>
    <source>
        <strain evidence="1 2">SF5</strain>
    </source>
</reference>
<dbReference type="Pfam" id="PF10259">
    <property type="entry name" value="Rogdi_lz"/>
    <property type="match status" value="1"/>
</dbReference>
<dbReference type="PANTHER" id="PTHR13618:SF1">
    <property type="entry name" value="PROTEIN ROGDI HOMOLOG"/>
    <property type="match status" value="1"/>
</dbReference>
<dbReference type="Proteomes" id="UP000294530">
    <property type="component" value="Unassembled WGS sequence"/>
</dbReference>
<dbReference type="AlphaFoldDB" id="A0A976FKM8"/>
<name>A0A976FKM8_BRELC</name>
<evidence type="ECO:0000313" key="2">
    <source>
        <dbReference type="Proteomes" id="UP000294530"/>
    </source>
</evidence>
<dbReference type="RefSeq" id="XP_067817743.1">
    <property type="nucleotide sequence ID" value="XM_067967557.1"/>
</dbReference>
<dbReference type="KEGG" id="blac:94353228"/>
<dbReference type="InterPro" id="IPR028241">
    <property type="entry name" value="RAVE2/Rogdi"/>
</dbReference>
<dbReference type="GeneID" id="94353228"/>
<accession>A0A976FKM8</accession>
<dbReference type="PANTHER" id="PTHR13618">
    <property type="entry name" value="LEUCINE ZIPPER CONTAINING TRANSCRIPTION FACTOR LZF1"/>
    <property type="match status" value="1"/>
</dbReference>
<proteinExistence type="predicted"/>
<sequence>MFNGQPKQENAAVLVDMLQHTFKSLCSICEELRKTADVLRLPSLRRFPYCTHIDHWSFNYCTISVNYFAQSFKPNLPPEVIVEFSISRGELLVEAFYLLASQKKTTNINEGYHPSRKNFIGCIW</sequence>
<gene>
    <name evidence="1" type="ORF">CCR75_009518</name>
</gene>